<evidence type="ECO:0000259" key="6">
    <source>
        <dbReference type="Pfam" id="PF08281"/>
    </source>
</evidence>
<dbReference type="Gene3D" id="1.10.10.10">
    <property type="entry name" value="Winged helix-like DNA-binding domain superfamily/Winged helix DNA-binding domain"/>
    <property type="match status" value="1"/>
</dbReference>
<dbReference type="PANTHER" id="PTHR43133">
    <property type="entry name" value="RNA POLYMERASE ECF-TYPE SIGMA FACTO"/>
    <property type="match status" value="1"/>
</dbReference>
<comment type="similarity">
    <text evidence="1">Belongs to the sigma-70 factor family. ECF subfamily.</text>
</comment>
<protein>
    <submittedName>
        <fullName evidence="7">RNA polymerase, sigma subunit, SigY</fullName>
    </submittedName>
</protein>
<dbReference type="GO" id="GO:0006352">
    <property type="term" value="P:DNA-templated transcription initiation"/>
    <property type="evidence" value="ECO:0007669"/>
    <property type="project" value="InterPro"/>
</dbReference>
<evidence type="ECO:0000256" key="2">
    <source>
        <dbReference type="ARBA" id="ARBA00023015"/>
    </source>
</evidence>
<dbReference type="NCBIfam" id="TIGR02937">
    <property type="entry name" value="sigma70-ECF"/>
    <property type="match status" value="1"/>
</dbReference>
<dbReference type="GO" id="GO:0016987">
    <property type="term" value="F:sigma factor activity"/>
    <property type="evidence" value="ECO:0007669"/>
    <property type="project" value="UniProtKB-KW"/>
</dbReference>
<dbReference type="CDD" id="cd06171">
    <property type="entry name" value="Sigma70_r4"/>
    <property type="match status" value="1"/>
</dbReference>
<dbReference type="InterPro" id="IPR039425">
    <property type="entry name" value="RNA_pol_sigma-70-like"/>
</dbReference>
<evidence type="ECO:0000313" key="8">
    <source>
        <dbReference type="Proteomes" id="UP000242662"/>
    </source>
</evidence>
<dbReference type="AlphaFoldDB" id="A0A1G6GPA0"/>
<keyword evidence="2" id="KW-0805">Transcription regulation</keyword>
<dbReference type="InterPro" id="IPR014284">
    <property type="entry name" value="RNA_pol_sigma-70_dom"/>
</dbReference>
<dbReference type="OrthoDB" id="3472490at2"/>
<keyword evidence="8" id="KW-1185">Reference proteome</keyword>
<dbReference type="STRING" id="1464122.SAMN05421737_101319"/>
<dbReference type="InterPro" id="IPR036388">
    <property type="entry name" value="WH-like_DNA-bd_sf"/>
</dbReference>
<dbReference type="SUPFAM" id="SSF88659">
    <property type="entry name" value="Sigma3 and sigma4 domains of RNA polymerase sigma factors"/>
    <property type="match status" value="1"/>
</dbReference>
<dbReference type="Gene3D" id="1.10.1740.10">
    <property type="match status" value="1"/>
</dbReference>
<dbReference type="Proteomes" id="UP000242662">
    <property type="component" value="Unassembled WGS sequence"/>
</dbReference>
<organism evidence="7 8">
    <name type="scientific">Shouchella lonarensis</name>
    <dbReference type="NCBI Taxonomy" id="1464122"/>
    <lineage>
        <taxon>Bacteria</taxon>
        <taxon>Bacillati</taxon>
        <taxon>Bacillota</taxon>
        <taxon>Bacilli</taxon>
        <taxon>Bacillales</taxon>
        <taxon>Bacillaceae</taxon>
        <taxon>Shouchella</taxon>
    </lineage>
</organism>
<dbReference type="PANTHER" id="PTHR43133:SF60">
    <property type="entry name" value="RNA POLYMERASE SIGMA FACTOR SIGV"/>
    <property type="match status" value="1"/>
</dbReference>
<dbReference type="InterPro" id="IPR013325">
    <property type="entry name" value="RNA_pol_sigma_r2"/>
</dbReference>
<name>A0A1G6GPA0_9BACI</name>
<dbReference type="GO" id="GO:0003677">
    <property type="term" value="F:DNA binding"/>
    <property type="evidence" value="ECO:0007669"/>
    <property type="project" value="InterPro"/>
</dbReference>
<evidence type="ECO:0000256" key="1">
    <source>
        <dbReference type="ARBA" id="ARBA00010641"/>
    </source>
</evidence>
<keyword evidence="3" id="KW-0731">Sigma factor</keyword>
<dbReference type="InterPro" id="IPR013249">
    <property type="entry name" value="RNA_pol_sigma70_r4_t2"/>
</dbReference>
<feature type="domain" description="RNA polymerase sigma factor 70 region 4 type 2" evidence="6">
    <location>
        <begin position="115"/>
        <end position="166"/>
    </location>
</feature>
<evidence type="ECO:0000313" key="7">
    <source>
        <dbReference type="EMBL" id="SDB83771.1"/>
    </source>
</evidence>
<dbReference type="RefSeq" id="WP_090774531.1">
    <property type="nucleotide sequence ID" value="NZ_FMYM01000001.1"/>
</dbReference>
<dbReference type="EMBL" id="FMYM01000001">
    <property type="protein sequence ID" value="SDB83771.1"/>
    <property type="molecule type" value="Genomic_DNA"/>
</dbReference>
<proteinExistence type="inferred from homology"/>
<dbReference type="Pfam" id="PF04542">
    <property type="entry name" value="Sigma70_r2"/>
    <property type="match status" value="1"/>
</dbReference>
<keyword evidence="4" id="KW-0804">Transcription</keyword>
<evidence type="ECO:0000256" key="3">
    <source>
        <dbReference type="ARBA" id="ARBA00023082"/>
    </source>
</evidence>
<dbReference type="SUPFAM" id="SSF88946">
    <property type="entry name" value="Sigma2 domain of RNA polymerase sigma factors"/>
    <property type="match status" value="1"/>
</dbReference>
<feature type="domain" description="RNA polymerase sigma-70 region 2" evidence="5">
    <location>
        <begin position="21"/>
        <end position="86"/>
    </location>
</feature>
<reference evidence="8" key="1">
    <citation type="submission" date="2016-09" db="EMBL/GenBank/DDBJ databases">
        <authorList>
            <person name="Varghese N."/>
            <person name="Submissions S."/>
        </authorList>
    </citation>
    <scope>NUCLEOTIDE SEQUENCE [LARGE SCALE GENOMIC DNA]</scope>
    <source>
        <strain evidence="8">25nlg</strain>
    </source>
</reference>
<evidence type="ECO:0000259" key="5">
    <source>
        <dbReference type="Pfam" id="PF04542"/>
    </source>
</evidence>
<evidence type="ECO:0000256" key="4">
    <source>
        <dbReference type="ARBA" id="ARBA00023163"/>
    </source>
</evidence>
<gene>
    <name evidence="7" type="ORF">SAMN05421737_101319</name>
</gene>
<dbReference type="InterPro" id="IPR013324">
    <property type="entry name" value="RNA_pol_sigma_r3/r4-like"/>
</dbReference>
<dbReference type="InterPro" id="IPR007627">
    <property type="entry name" value="RNA_pol_sigma70_r2"/>
</dbReference>
<dbReference type="NCBIfam" id="NF007216">
    <property type="entry name" value="PRK09638.1"/>
    <property type="match status" value="1"/>
</dbReference>
<sequence length="183" mass="21838">MEEQTWIRQAKRGDPEALARLFQKYYLFLVKALTKMTLQPDVAEELAQETMTRCVEKIHLYHEKAKFSSWLMTIATRLYIDQCRKVKHQNEWIQEEQYLVQWRGRADDSQEDWLDVLDALARLNREARLCVVLKHYYGYSYDEVAKMTAFPSGTVKSKVHYALSQLRKELSSDEDKQQKRVQR</sequence>
<accession>A0A1G6GPA0</accession>
<dbReference type="Pfam" id="PF08281">
    <property type="entry name" value="Sigma70_r4_2"/>
    <property type="match status" value="1"/>
</dbReference>